<evidence type="ECO:0000256" key="2">
    <source>
        <dbReference type="ARBA" id="ARBA00022827"/>
    </source>
</evidence>
<comment type="caution">
    <text evidence="6">The sequence shown here is derived from an EMBL/GenBank/DDBJ whole genome shotgun (WGS) entry which is preliminary data.</text>
</comment>
<dbReference type="EMBL" id="JAGETV010000006">
    <property type="protein sequence ID" value="MBO1926991.1"/>
    <property type="molecule type" value="Genomic_DNA"/>
</dbReference>
<evidence type="ECO:0000259" key="5">
    <source>
        <dbReference type="Pfam" id="PF21706"/>
    </source>
</evidence>
<dbReference type="InterPro" id="IPR037092">
    <property type="entry name" value="FlavoCytC_S_DH_flav-bd_sf"/>
</dbReference>
<dbReference type="PANTHER" id="PTHR43755">
    <property type="match status" value="1"/>
</dbReference>
<dbReference type="SUPFAM" id="SSF55424">
    <property type="entry name" value="FAD/NAD-linked reductases, dimerisation (C-terminal) domain"/>
    <property type="match status" value="1"/>
</dbReference>
<dbReference type="Pfam" id="PF09242">
    <property type="entry name" value="FCSD-flav_bind"/>
    <property type="match status" value="1"/>
</dbReference>
<dbReference type="InterPro" id="IPR036188">
    <property type="entry name" value="FAD/NAD-bd_sf"/>
</dbReference>
<dbReference type="InterPro" id="IPR049386">
    <property type="entry name" value="FCSD_central"/>
</dbReference>
<keyword evidence="2" id="KW-0274">FAD</keyword>
<dbReference type="InterPro" id="IPR023753">
    <property type="entry name" value="FAD/NAD-binding_dom"/>
</dbReference>
<evidence type="ECO:0000313" key="6">
    <source>
        <dbReference type="EMBL" id="MBO1926991.1"/>
    </source>
</evidence>
<dbReference type="Proteomes" id="UP000664835">
    <property type="component" value="Unassembled WGS sequence"/>
</dbReference>
<accession>A0ABS3Q3Y0</accession>
<reference evidence="6 7" key="1">
    <citation type="submission" date="2021-03" db="EMBL/GenBank/DDBJ databases">
        <title>Thiomicrorhabdus sp.nov.,novel sulfur-oxidizing bacteria isolated from coastal sediment.</title>
        <authorList>
            <person name="Liu X."/>
        </authorList>
    </citation>
    <scope>NUCLEOTIDE SEQUENCE [LARGE SCALE GENOMIC DNA]</scope>
    <source>
        <strain evidence="6 7">6S2-11</strain>
    </source>
</reference>
<sequence>MEHTMLKRRSLIKAMAATGFGGTLVAALPGCTLPKVPMLSEGSSVKARKSGEPAHVVVIGGGFGGASVAKYIKRFDKSVNVTVIEPKQTYMTCPGSNWYLAGLVNADFITHDYSALRNKHGVSVIHSMVTKINAGAQQVTLKDGRVLDYDRLVVSPGIDFKYEEVPGYSADVIDQIPHAYQAGPQTELLYKQLREMPQGGTFVMCPPGNPFRCPPGPYERVSMVADFFKRENPTAKIVILDAKEKFSKQGLFQEGWAQLYGDMIEWIPASSGGKVKKIDAATKTVYTEFGEYKADVLNVIPPQKAGKIAFAAGLTNDKGWCPVNQQTFESKIHPNIHVIGDSSIAGKMPKSGHSAASQGKMCAAAIVSLLNGTTVPTAKNVNTCYSLVGADYGISVAAVYQLQDGNIVGVKGAGGVSPMGADAAFRLMEAKYADGWYKAIAMDLWHS</sequence>
<keyword evidence="1" id="KW-0285">Flavoprotein</keyword>
<evidence type="ECO:0000256" key="1">
    <source>
        <dbReference type="ARBA" id="ARBA00022630"/>
    </source>
</evidence>
<feature type="domain" description="Sulfide dehydrogenase [flavocytochrome c] flavoprotein chain central" evidence="5">
    <location>
        <begin position="186"/>
        <end position="301"/>
    </location>
</feature>
<dbReference type="Pfam" id="PF07992">
    <property type="entry name" value="Pyr_redox_2"/>
    <property type="match status" value="1"/>
</dbReference>
<evidence type="ECO:0000259" key="4">
    <source>
        <dbReference type="Pfam" id="PF09242"/>
    </source>
</evidence>
<dbReference type="PANTHER" id="PTHR43755:SF1">
    <property type="entry name" value="FAD-DEPENDENT PYRIDINE NUCLEOTIDE-DISULPHIDE OXIDOREDUCTASE"/>
    <property type="match status" value="1"/>
</dbReference>
<dbReference type="Gene3D" id="3.50.50.60">
    <property type="entry name" value="FAD/NAD(P)-binding domain"/>
    <property type="match status" value="2"/>
</dbReference>
<evidence type="ECO:0000313" key="7">
    <source>
        <dbReference type="Proteomes" id="UP000664835"/>
    </source>
</evidence>
<feature type="domain" description="FAD/NAD(P)-binding" evidence="3">
    <location>
        <begin position="55"/>
        <end position="174"/>
    </location>
</feature>
<dbReference type="Gene3D" id="3.90.760.10">
    <property type="entry name" value="Flavocytochrome c sulphide dehydrogenase, flavin-binding domain"/>
    <property type="match status" value="1"/>
</dbReference>
<name>A0ABS3Q3Y0_9GAMM</name>
<proteinExistence type="predicted"/>
<protein>
    <submittedName>
        <fullName evidence="6">FAD-dependent oxidoreductase</fullName>
    </submittedName>
</protein>
<evidence type="ECO:0000259" key="3">
    <source>
        <dbReference type="Pfam" id="PF07992"/>
    </source>
</evidence>
<gene>
    <name evidence="6" type="ORF">J3998_05325</name>
</gene>
<dbReference type="InterPro" id="IPR015323">
    <property type="entry name" value="FlavoCytC_S_DH_flav-bd"/>
</dbReference>
<organism evidence="6 7">
    <name type="scientific">Thiomicrorhabdus marina</name>
    <dbReference type="NCBI Taxonomy" id="2818442"/>
    <lineage>
        <taxon>Bacteria</taxon>
        <taxon>Pseudomonadati</taxon>
        <taxon>Pseudomonadota</taxon>
        <taxon>Gammaproteobacteria</taxon>
        <taxon>Thiotrichales</taxon>
        <taxon>Piscirickettsiaceae</taxon>
        <taxon>Thiomicrorhabdus</taxon>
    </lineage>
</organism>
<keyword evidence="7" id="KW-1185">Reference proteome</keyword>
<dbReference type="InterPro" id="IPR052541">
    <property type="entry name" value="SQRD"/>
</dbReference>
<dbReference type="InterPro" id="IPR016156">
    <property type="entry name" value="FAD/NAD-linked_Rdtase_dimer_sf"/>
</dbReference>
<feature type="domain" description="Flavocytochrome c sulphide dehydrogenase flavin-binding" evidence="4">
    <location>
        <begin position="378"/>
        <end position="445"/>
    </location>
</feature>
<dbReference type="SUPFAM" id="SSF51905">
    <property type="entry name" value="FAD/NAD(P)-binding domain"/>
    <property type="match status" value="2"/>
</dbReference>
<dbReference type="Pfam" id="PF21706">
    <property type="entry name" value="FCSD_central"/>
    <property type="match status" value="1"/>
</dbReference>